<proteinExistence type="predicted"/>
<sequence length="45" mass="5111">MNSELANRIEKSTEYLGQFLKDASKLDAKWLAGDVSIFRMVSMCL</sequence>
<accession>A0A285NGV7</accession>
<protein>
    <submittedName>
        <fullName evidence="1">Uncharacterized protein</fullName>
    </submittedName>
</protein>
<reference evidence="1 2" key="1">
    <citation type="submission" date="2017-09" db="EMBL/GenBank/DDBJ databases">
        <authorList>
            <person name="Ehlers B."/>
            <person name="Leendertz F.H."/>
        </authorList>
    </citation>
    <scope>NUCLEOTIDE SEQUENCE [LARGE SCALE GENOMIC DNA]</scope>
    <source>
        <strain evidence="1 2">DSM 18289</strain>
    </source>
</reference>
<dbReference type="EMBL" id="OBEL01000001">
    <property type="protein sequence ID" value="SNZ08217.1"/>
    <property type="molecule type" value="Genomic_DNA"/>
</dbReference>
<name>A0A285NGV7_9HYPH</name>
<gene>
    <name evidence="1" type="ORF">SAMN06265368_1512</name>
</gene>
<dbReference type="AlphaFoldDB" id="A0A285NGV7"/>
<keyword evidence="2" id="KW-1185">Reference proteome</keyword>
<evidence type="ECO:0000313" key="2">
    <source>
        <dbReference type="Proteomes" id="UP000219439"/>
    </source>
</evidence>
<dbReference type="Proteomes" id="UP000219439">
    <property type="component" value="Unassembled WGS sequence"/>
</dbReference>
<evidence type="ECO:0000313" key="1">
    <source>
        <dbReference type="EMBL" id="SNZ08217.1"/>
    </source>
</evidence>
<organism evidence="1 2">
    <name type="scientific">Cohaesibacter gelatinilyticus</name>
    <dbReference type="NCBI Taxonomy" id="372072"/>
    <lineage>
        <taxon>Bacteria</taxon>
        <taxon>Pseudomonadati</taxon>
        <taxon>Pseudomonadota</taxon>
        <taxon>Alphaproteobacteria</taxon>
        <taxon>Hyphomicrobiales</taxon>
        <taxon>Cohaesibacteraceae</taxon>
    </lineage>
</organism>